<reference evidence="2 3" key="1">
    <citation type="submission" date="2015-04" db="EMBL/GenBank/DDBJ databases">
        <title>Whole genome shotgun sequence of Flavihumibacter petaseus NBRC 106054.</title>
        <authorList>
            <person name="Miyazawa S."/>
            <person name="Hosoyama A."/>
            <person name="Hashimoto M."/>
            <person name="Noguchi M."/>
            <person name="Tsuchikane K."/>
            <person name="Ohji S."/>
            <person name="Yamazoe A."/>
            <person name="Ichikawa N."/>
            <person name="Kimura A."/>
            <person name="Fujita N."/>
        </authorList>
    </citation>
    <scope>NUCLEOTIDE SEQUENCE [LARGE SCALE GENOMIC DNA]</scope>
    <source>
        <strain evidence="2 3">NBRC 106054</strain>
    </source>
</reference>
<accession>A0A0E9MXQ5</accession>
<dbReference type="STRING" id="1220578.FPE01S_01_15110"/>
<name>A0A0E9MXQ5_9BACT</name>
<organism evidence="2 3">
    <name type="scientific">Flavihumibacter petaseus NBRC 106054</name>
    <dbReference type="NCBI Taxonomy" id="1220578"/>
    <lineage>
        <taxon>Bacteria</taxon>
        <taxon>Pseudomonadati</taxon>
        <taxon>Bacteroidota</taxon>
        <taxon>Chitinophagia</taxon>
        <taxon>Chitinophagales</taxon>
        <taxon>Chitinophagaceae</taxon>
        <taxon>Flavihumibacter</taxon>
    </lineage>
</organism>
<dbReference type="Proteomes" id="UP000033121">
    <property type="component" value="Unassembled WGS sequence"/>
</dbReference>
<feature type="chain" id="PRO_5002429607" evidence="1">
    <location>
        <begin position="19"/>
        <end position="253"/>
    </location>
</feature>
<evidence type="ECO:0000313" key="2">
    <source>
        <dbReference type="EMBL" id="GAO42497.1"/>
    </source>
</evidence>
<feature type="signal peptide" evidence="1">
    <location>
        <begin position="1"/>
        <end position="18"/>
    </location>
</feature>
<dbReference type="AlphaFoldDB" id="A0A0E9MXQ5"/>
<keyword evidence="3" id="KW-1185">Reference proteome</keyword>
<proteinExistence type="predicted"/>
<comment type="caution">
    <text evidence="2">The sequence shown here is derived from an EMBL/GenBank/DDBJ whole genome shotgun (WGS) entry which is preliminary data.</text>
</comment>
<dbReference type="OrthoDB" id="9770889at2"/>
<dbReference type="EMBL" id="BBWV01000001">
    <property type="protein sequence ID" value="GAO42497.1"/>
    <property type="molecule type" value="Genomic_DNA"/>
</dbReference>
<evidence type="ECO:0000313" key="3">
    <source>
        <dbReference type="Proteomes" id="UP000033121"/>
    </source>
</evidence>
<dbReference type="RefSeq" id="WP_046368175.1">
    <property type="nucleotide sequence ID" value="NZ_BBWV01000001.1"/>
</dbReference>
<gene>
    <name evidence="2" type="ORF">FPE01S_01_15110</name>
</gene>
<evidence type="ECO:0000256" key="1">
    <source>
        <dbReference type="SAM" id="SignalP"/>
    </source>
</evidence>
<keyword evidence="1" id="KW-0732">Signal</keyword>
<protein>
    <submittedName>
        <fullName evidence="2">Uncharacterized protein</fullName>
    </submittedName>
</protein>
<sequence>MKKILTILALFITATSFATPTRLLVRVKAKDAKFIGTGIGGAYVVVRNHLSGDVLSKGVTTGASGNTDLIMLSAHQRNQRLTDAKTAGFEASIDISEPLLVDVEVTAPLSRKNAAVNGSTQLWLIPGKHIEGEGLVIELPGYILDILSPTTHAFLTLPASGSLTVDVKASLTMLCGCTITKGGTWNADDIEVVVLIKKDDKPLREQRLQYSGTANIFSSPVALTEKGAYGLSVYAYDPKTGNTGVDNINFVIQ</sequence>